<dbReference type="AlphaFoldDB" id="A0AAN9Q762"/>
<sequence>MQRTPSGLLAKHCSKSLVWLVGFSSVSRSLGMIMCIIIRVRMRSPRGHAVLRPLVMAVIAKQLSAMHHATFSANQAIQLGNILVRSESNELWKYMDLDRIHAIAKECCTSIDL</sequence>
<accession>A0AAN9Q762</accession>
<evidence type="ECO:0000313" key="1">
    <source>
        <dbReference type="EMBL" id="KAK7324034.1"/>
    </source>
</evidence>
<protein>
    <submittedName>
        <fullName evidence="1">Uncharacterized protein</fullName>
    </submittedName>
</protein>
<comment type="caution">
    <text evidence="1">The sequence shown here is derived from an EMBL/GenBank/DDBJ whole genome shotgun (WGS) entry which is preliminary data.</text>
</comment>
<reference evidence="1 2" key="1">
    <citation type="submission" date="2024-01" db="EMBL/GenBank/DDBJ databases">
        <title>The genomes of 5 underutilized Papilionoideae crops provide insights into root nodulation and disease resistanc.</title>
        <authorList>
            <person name="Jiang F."/>
        </authorList>
    </citation>
    <scope>NUCLEOTIDE SEQUENCE [LARGE SCALE GENOMIC DNA]</scope>
    <source>
        <strain evidence="1">LVBAO_FW01</strain>
        <tissue evidence="1">Leaves</tissue>
    </source>
</reference>
<dbReference type="Proteomes" id="UP001367508">
    <property type="component" value="Unassembled WGS sequence"/>
</dbReference>
<name>A0AAN9Q762_CANGL</name>
<organism evidence="1 2">
    <name type="scientific">Canavalia gladiata</name>
    <name type="common">Sword bean</name>
    <name type="synonym">Dolichos gladiatus</name>
    <dbReference type="NCBI Taxonomy" id="3824"/>
    <lineage>
        <taxon>Eukaryota</taxon>
        <taxon>Viridiplantae</taxon>
        <taxon>Streptophyta</taxon>
        <taxon>Embryophyta</taxon>
        <taxon>Tracheophyta</taxon>
        <taxon>Spermatophyta</taxon>
        <taxon>Magnoliopsida</taxon>
        <taxon>eudicotyledons</taxon>
        <taxon>Gunneridae</taxon>
        <taxon>Pentapetalae</taxon>
        <taxon>rosids</taxon>
        <taxon>fabids</taxon>
        <taxon>Fabales</taxon>
        <taxon>Fabaceae</taxon>
        <taxon>Papilionoideae</taxon>
        <taxon>50 kb inversion clade</taxon>
        <taxon>NPAAA clade</taxon>
        <taxon>indigoferoid/millettioid clade</taxon>
        <taxon>Phaseoleae</taxon>
        <taxon>Canavalia</taxon>
    </lineage>
</organism>
<dbReference type="EMBL" id="JAYMYQ010000006">
    <property type="protein sequence ID" value="KAK7324034.1"/>
    <property type="molecule type" value="Genomic_DNA"/>
</dbReference>
<evidence type="ECO:0000313" key="2">
    <source>
        <dbReference type="Proteomes" id="UP001367508"/>
    </source>
</evidence>
<proteinExistence type="predicted"/>
<keyword evidence="2" id="KW-1185">Reference proteome</keyword>
<gene>
    <name evidence="1" type="ORF">VNO77_27545</name>
</gene>